<feature type="transmembrane region" description="Helical" evidence="2">
    <location>
        <begin position="262"/>
        <end position="283"/>
    </location>
</feature>
<organism evidence="3 4">
    <name type="scientific">Maudiozyma barnettii</name>
    <dbReference type="NCBI Taxonomy" id="61262"/>
    <lineage>
        <taxon>Eukaryota</taxon>
        <taxon>Fungi</taxon>
        <taxon>Dikarya</taxon>
        <taxon>Ascomycota</taxon>
        <taxon>Saccharomycotina</taxon>
        <taxon>Saccharomycetes</taxon>
        <taxon>Saccharomycetales</taxon>
        <taxon>Saccharomycetaceae</taxon>
        <taxon>Maudiozyma</taxon>
    </lineage>
</organism>
<feature type="transmembrane region" description="Helical" evidence="2">
    <location>
        <begin position="65"/>
        <end position="87"/>
    </location>
</feature>
<dbReference type="Pfam" id="PF13920">
    <property type="entry name" value="zf-C3HC4_3"/>
    <property type="match status" value="1"/>
</dbReference>
<keyword evidence="2" id="KW-0812">Transmembrane</keyword>
<protein>
    <submittedName>
        <fullName evidence="3">Similar to Saccharomyces cerevisiae YNL008C ASI3 Putative integral membrane E3 ubiquitin ligase</fullName>
    </submittedName>
</protein>
<dbReference type="OrthoDB" id="66726at2759"/>
<dbReference type="AlphaFoldDB" id="A0A8H2VFD6"/>
<reference evidence="3 4" key="1">
    <citation type="submission" date="2020-05" db="EMBL/GenBank/DDBJ databases">
        <authorList>
            <person name="Casaregola S."/>
            <person name="Devillers H."/>
            <person name="Grondin C."/>
        </authorList>
    </citation>
    <scope>NUCLEOTIDE SEQUENCE [LARGE SCALE GENOMIC DNA]</scope>
    <source>
        <strain evidence="3 4">CLIB 1767</strain>
    </source>
</reference>
<dbReference type="EMBL" id="CAEFZW010000004">
    <property type="protein sequence ID" value="CAB4254455.1"/>
    <property type="molecule type" value="Genomic_DNA"/>
</dbReference>
<evidence type="ECO:0000256" key="1">
    <source>
        <dbReference type="SAM" id="MobiDB-lite"/>
    </source>
</evidence>
<evidence type="ECO:0000313" key="4">
    <source>
        <dbReference type="Proteomes" id="UP000644660"/>
    </source>
</evidence>
<dbReference type="PANTHER" id="PTHR22696">
    <property type="entry name" value="E3 UBIQUITIN-PROTEIN LIGASE RNF26"/>
    <property type="match status" value="1"/>
</dbReference>
<comment type="caution">
    <text evidence="3">The sequence shown here is derived from an EMBL/GenBank/DDBJ whole genome shotgun (WGS) entry which is preliminary data.</text>
</comment>
<dbReference type="RefSeq" id="XP_041406299.1">
    <property type="nucleotide sequence ID" value="XM_041550365.1"/>
</dbReference>
<accession>A0A8H2VFD6</accession>
<name>A0A8H2VFD6_9SACH</name>
<proteinExistence type="predicted"/>
<feature type="compositionally biased region" description="Acidic residues" evidence="1">
    <location>
        <begin position="449"/>
        <end position="465"/>
    </location>
</feature>
<dbReference type="GO" id="GO:0016567">
    <property type="term" value="P:protein ubiquitination"/>
    <property type="evidence" value="ECO:0007669"/>
    <property type="project" value="TreeGrafter"/>
</dbReference>
<dbReference type="PANTHER" id="PTHR22696:SF1">
    <property type="entry name" value="E3 UBIQUITIN-PROTEIN LIGASE RNF26"/>
    <property type="match status" value="1"/>
</dbReference>
<keyword evidence="2" id="KW-1133">Transmembrane helix</keyword>
<feature type="region of interest" description="Disordered" evidence="1">
    <location>
        <begin position="449"/>
        <end position="469"/>
    </location>
</feature>
<dbReference type="GeneID" id="64857451"/>
<dbReference type="Gene3D" id="3.30.40.10">
    <property type="entry name" value="Zinc/RING finger domain, C3HC4 (zinc finger)"/>
    <property type="match status" value="1"/>
</dbReference>
<feature type="transmembrane region" description="Helical" evidence="2">
    <location>
        <begin position="108"/>
        <end position="128"/>
    </location>
</feature>
<dbReference type="GO" id="GO:0061630">
    <property type="term" value="F:ubiquitin protein ligase activity"/>
    <property type="evidence" value="ECO:0007669"/>
    <property type="project" value="TreeGrafter"/>
</dbReference>
<dbReference type="InterPro" id="IPR013083">
    <property type="entry name" value="Znf_RING/FYVE/PHD"/>
</dbReference>
<dbReference type="CDD" id="cd16616">
    <property type="entry name" value="mRING-HC-C4C4_Asi1p-like"/>
    <property type="match status" value="1"/>
</dbReference>
<dbReference type="GO" id="GO:0006511">
    <property type="term" value="P:ubiquitin-dependent protein catabolic process"/>
    <property type="evidence" value="ECO:0007669"/>
    <property type="project" value="TreeGrafter"/>
</dbReference>
<sequence>MVANNTFASIPYLNQTGHHILKGNSSFAKVINTPYRIVRSFSGAVSLQYQQAQKATEYSTGLRQFLNVLGFFFSAYAIVCFAAALLLNRIAMLPNSRTRENPLRLPRWMRSTLHFFVIIPMVTMIYLVESNWEIPHMNNFLLKMYYVIIWSFVVETVTSVSSGQIPLESSDYTIFELSIQFYSMKSLDQEHIMAKEYMSDCIVAMLSRILIHLVDIFNVRRWRLIGSTVLNTGYLIYLGRVVYKDGPLAISSSTKFRQVPKLFGILIILVSVVCYFLACLIRFDPLNPDHSNLQDLKFHSFMQNWTTHVNFKGDEDFSTIISRLAMLLCAGTNSGGKSMHREFSNINIPNKIHSNYAISDTLFQAKERLKNDKLDSMKQKSNSDVLDEEAKKWDWLKKGISFYSIANLLWKFVIRLFYGFRSKTKSNNEPLQTSLSEKYEKVISEEAEYAYDTESEESEESEENTEAYNNSADGHSAWILLQNDMDNSDENLSDDSEYIPDNSLAEDDILFVVDKDEQVDEKCQVNESNDKRNCNKNKNEELTEVSLDNQIGMLDLRTPEKDVGWFLSLQSIFNFHLTHAERITRSKFSVLRAQDAKKDTDTIHSEADLLCAVCKTNEREIVLWPCNCFAMCDACRISLALRGYSTCVCCRRPVDGYSKIVSVSN</sequence>
<gene>
    <name evidence="3" type="ORF">KABA2_04S06688</name>
</gene>
<dbReference type="Proteomes" id="UP000644660">
    <property type="component" value="Unassembled WGS sequence"/>
</dbReference>
<keyword evidence="2" id="KW-0472">Membrane</keyword>
<evidence type="ECO:0000313" key="3">
    <source>
        <dbReference type="EMBL" id="CAB4254455.1"/>
    </source>
</evidence>
<evidence type="ECO:0000256" key="2">
    <source>
        <dbReference type="SAM" id="Phobius"/>
    </source>
</evidence>
<keyword evidence="4" id="KW-1185">Reference proteome</keyword>